<dbReference type="Proteomes" id="UP000007148">
    <property type="component" value="Unassembled WGS sequence"/>
</dbReference>
<accession>G4U1W1</accession>
<proteinExistence type="predicted"/>
<gene>
    <name evidence="1" type="ORF">PIIN_11531</name>
</gene>
<dbReference type="InParanoid" id="G4U1W1"/>
<comment type="caution">
    <text evidence="1">The sequence shown here is derived from an EMBL/GenBank/DDBJ whole genome shotgun (WGS) entry which is preliminary data.</text>
</comment>
<reference evidence="1 2" key="1">
    <citation type="journal article" date="2011" name="PLoS Pathog.">
        <title>Endophytic Life Strategies Decoded by Genome and Transcriptome Analyses of the Mutualistic Root Symbiont Piriformospora indica.</title>
        <authorList>
            <person name="Zuccaro A."/>
            <person name="Lahrmann U."/>
            <person name="Guldener U."/>
            <person name="Langen G."/>
            <person name="Pfiffi S."/>
            <person name="Biedenkopf D."/>
            <person name="Wong P."/>
            <person name="Samans B."/>
            <person name="Grimm C."/>
            <person name="Basiewicz M."/>
            <person name="Murat C."/>
            <person name="Martin F."/>
            <person name="Kogel K.H."/>
        </authorList>
    </citation>
    <scope>NUCLEOTIDE SEQUENCE [LARGE SCALE GENOMIC DNA]</scope>
    <source>
        <strain evidence="1 2">DSM 11827</strain>
    </source>
</reference>
<dbReference type="HOGENOM" id="CLU_3351315_0_0_1"/>
<keyword evidence="2" id="KW-1185">Reference proteome</keyword>
<organism evidence="1 2">
    <name type="scientific">Serendipita indica (strain DSM 11827)</name>
    <name type="common">Root endophyte fungus</name>
    <name type="synonym">Piriformospora indica</name>
    <dbReference type="NCBI Taxonomy" id="1109443"/>
    <lineage>
        <taxon>Eukaryota</taxon>
        <taxon>Fungi</taxon>
        <taxon>Dikarya</taxon>
        <taxon>Basidiomycota</taxon>
        <taxon>Agaricomycotina</taxon>
        <taxon>Agaricomycetes</taxon>
        <taxon>Sebacinales</taxon>
        <taxon>Serendipitaceae</taxon>
        <taxon>Serendipita</taxon>
    </lineage>
</organism>
<dbReference type="AlphaFoldDB" id="G4U1W1"/>
<evidence type="ECO:0000313" key="1">
    <source>
        <dbReference type="EMBL" id="CCA77554.1"/>
    </source>
</evidence>
<dbReference type="EMBL" id="CAFZ01001722">
    <property type="protein sequence ID" value="CCA77554.1"/>
    <property type="molecule type" value="Genomic_DNA"/>
</dbReference>
<protein>
    <submittedName>
        <fullName evidence="1">Uncharacterized protein</fullName>
    </submittedName>
</protein>
<evidence type="ECO:0000313" key="2">
    <source>
        <dbReference type="Proteomes" id="UP000007148"/>
    </source>
</evidence>
<sequence length="37" mass="4544">MELEDRHPTRESELGWRSYFHLIEPTTLCHPRDIYQS</sequence>
<name>G4U1W1_SERID</name>